<dbReference type="Pfam" id="PF01434">
    <property type="entry name" value="Peptidase_M41"/>
    <property type="match status" value="1"/>
</dbReference>
<dbReference type="PANTHER" id="PTHR23076">
    <property type="entry name" value="METALLOPROTEASE M41 FTSH"/>
    <property type="match status" value="1"/>
</dbReference>
<dbReference type="InterPro" id="IPR003959">
    <property type="entry name" value="ATPase_AAA_core"/>
</dbReference>
<dbReference type="InterPro" id="IPR003593">
    <property type="entry name" value="AAA+_ATPase"/>
</dbReference>
<feature type="transmembrane region" description="Helical" evidence="10">
    <location>
        <begin position="6"/>
        <end position="25"/>
    </location>
</feature>
<dbReference type="Gene3D" id="1.20.58.760">
    <property type="entry name" value="Peptidase M41"/>
    <property type="match status" value="1"/>
</dbReference>
<dbReference type="Pfam" id="PF00004">
    <property type="entry name" value="AAA"/>
    <property type="match status" value="1"/>
</dbReference>
<dbReference type="InterPro" id="IPR041569">
    <property type="entry name" value="AAA_lid_3"/>
</dbReference>
<evidence type="ECO:0000256" key="8">
    <source>
        <dbReference type="ARBA" id="ARBA00022840"/>
    </source>
</evidence>
<accession>A0AB39JC86</accession>
<comment type="similarity">
    <text evidence="2">In the C-terminal section; belongs to the peptidase M41 family.</text>
</comment>
<dbReference type="InterPro" id="IPR000642">
    <property type="entry name" value="Peptidase_M41"/>
</dbReference>
<dbReference type="GO" id="GO:0005524">
    <property type="term" value="F:ATP binding"/>
    <property type="evidence" value="ECO:0007669"/>
    <property type="project" value="UniProtKB-KW"/>
</dbReference>
<dbReference type="EMBL" id="PP542043">
    <property type="protein sequence ID" value="XDO02262.1"/>
    <property type="molecule type" value="Genomic_DNA"/>
</dbReference>
<reference evidence="12" key="1">
    <citation type="submission" date="2024-03" db="EMBL/GenBank/DDBJ databases">
        <title>Eukaryotic viruses encode the ribosomal protein eL40.</title>
        <authorList>
            <person name="Thomy J."/>
            <person name="Schvarcz C.R."/>
            <person name="McBeain K.A."/>
            <person name="Edwards K.F."/>
            <person name="Steward G.F."/>
        </authorList>
    </citation>
    <scope>NUCLEOTIDE SEQUENCE</scope>
    <source>
        <strain evidence="12">FloV-SA2</strain>
    </source>
</reference>
<protein>
    <submittedName>
        <fullName evidence="12">Atp-Dependent Zinc Metalloprotease</fullName>
    </submittedName>
</protein>
<dbReference type="GO" id="GO:0004176">
    <property type="term" value="F:ATP-dependent peptidase activity"/>
    <property type="evidence" value="ECO:0007669"/>
    <property type="project" value="InterPro"/>
</dbReference>
<feature type="transmembrane region" description="Helical" evidence="10">
    <location>
        <begin position="144"/>
        <end position="166"/>
    </location>
</feature>
<evidence type="ECO:0000256" key="6">
    <source>
        <dbReference type="ARBA" id="ARBA00022801"/>
    </source>
</evidence>
<dbReference type="Gene3D" id="1.10.8.60">
    <property type="match status" value="1"/>
</dbReference>
<evidence type="ECO:0000256" key="5">
    <source>
        <dbReference type="ARBA" id="ARBA00022741"/>
    </source>
</evidence>
<name>A0AB39JC86_9VIRU</name>
<comment type="cofactor">
    <cofactor evidence="1">
        <name>Zn(2+)</name>
        <dbReference type="ChEBI" id="CHEBI:29105"/>
    </cofactor>
</comment>
<dbReference type="InterPro" id="IPR037219">
    <property type="entry name" value="Peptidase_M41-like"/>
</dbReference>
<evidence type="ECO:0000256" key="1">
    <source>
        <dbReference type="ARBA" id="ARBA00001947"/>
    </source>
</evidence>
<evidence type="ECO:0000259" key="11">
    <source>
        <dbReference type="SMART" id="SM00382"/>
    </source>
</evidence>
<dbReference type="InterPro" id="IPR003960">
    <property type="entry name" value="ATPase_AAA_CS"/>
</dbReference>
<dbReference type="InterPro" id="IPR027417">
    <property type="entry name" value="P-loop_NTPase"/>
</dbReference>
<evidence type="ECO:0000256" key="10">
    <source>
        <dbReference type="SAM" id="Phobius"/>
    </source>
</evidence>
<keyword evidence="8" id="KW-0067">ATP-binding</keyword>
<organism evidence="12">
    <name type="scientific">Florenciella sp. virus SA2</name>
    <dbReference type="NCBI Taxonomy" id="3240092"/>
    <lineage>
        <taxon>Viruses</taxon>
    </lineage>
</organism>
<dbReference type="CDD" id="cd19501">
    <property type="entry name" value="RecA-like_FtsH"/>
    <property type="match status" value="1"/>
</dbReference>
<proteinExistence type="inferred from homology"/>
<keyword evidence="5" id="KW-0547">Nucleotide-binding</keyword>
<dbReference type="GO" id="GO:0006508">
    <property type="term" value="P:proteolysis"/>
    <property type="evidence" value="ECO:0007669"/>
    <property type="project" value="UniProtKB-KW"/>
</dbReference>
<evidence type="ECO:0000313" key="12">
    <source>
        <dbReference type="EMBL" id="XDO02262.1"/>
    </source>
</evidence>
<feature type="domain" description="AAA+ ATPase" evidence="11">
    <location>
        <begin position="232"/>
        <end position="371"/>
    </location>
</feature>
<dbReference type="SUPFAM" id="SSF52540">
    <property type="entry name" value="P-loop containing nucleoside triphosphate hydrolases"/>
    <property type="match status" value="1"/>
</dbReference>
<dbReference type="Gene3D" id="3.40.50.300">
    <property type="entry name" value="P-loop containing nucleotide triphosphate hydrolases"/>
    <property type="match status" value="1"/>
</dbReference>
<keyword evidence="7" id="KW-0862">Zinc</keyword>
<dbReference type="SMART" id="SM00382">
    <property type="entry name" value="AAA"/>
    <property type="match status" value="1"/>
</dbReference>
<evidence type="ECO:0000256" key="7">
    <source>
        <dbReference type="ARBA" id="ARBA00022833"/>
    </source>
</evidence>
<dbReference type="Pfam" id="PF17862">
    <property type="entry name" value="AAA_lid_3"/>
    <property type="match status" value="1"/>
</dbReference>
<dbReference type="PROSITE" id="PS00674">
    <property type="entry name" value="AAA"/>
    <property type="match status" value="1"/>
</dbReference>
<keyword evidence="10" id="KW-0472">Membrane</keyword>
<dbReference type="GO" id="GO:0046872">
    <property type="term" value="F:metal ion binding"/>
    <property type="evidence" value="ECO:0007669"/>
    <property type="project" value="UniProtKB-KW"/>
</dbReference>
<evidence type="ECO:0000256" key="3">
    <source>
        <dbReference type="ARBA" id="ARBA00022670"/>
    </source>
</evidence>
<dbReference type="PANTHER" id="PTHR23076:SF97">
    <property type="entry name" value="ATP-DEPENDENT ZINC METALLOPROTEASE YME1L1"/>
    <property type="match status" value="1"/>
</dbReference>
<dbReference type="GO" id="GO:0016887">
    <property type="term" value="F:ATP hydrolysis activity"/>
    <property type="evidence" value="ECO:0007669"/>
    <property type="project" value="InterPro"/>
</dbReference>
<evidence type="ECO:0000256" key="2">
    <source>
        <dbReference type="ARBA" id="ARBA00010044"/>
    </source>
</evidence>
<keyword evidence="6" id="KW-0378">Hydrolase</keyword>
<keyword evidence="9 12" id="KW-0482">Metalloprotease</keyword>
<evidence type="ECO:0000256" key="4">
    <source>
        <dbReference type="ARBA" id="ARBA00022723"/>
    </source>
</evidence>
<keyword evidence="10" id="KW-0812">Transmembrane</keyword>
<dbReference type="SUPFAM" id="SSF140990">
    <property type="entry name" value="FtsH protease domain-like"/>
    <property type="match status" value="1"/>
</dbReference>
<dbReference type="FunFam" id="3.40.50.300:FF:000001">
    <property type="entry name" value="ATP-dependent zinc metalloprotease FtsH"/>
    <property type="match status" value="1"/>
</dbReference>
<sequence>MIRTLFIFNIISGCMGFVPMTSLAYSRTNTISKLDFTEGENPSTLVKKIYDEFSNYGVIQNYNDFQKSLTNHQVESVSLLTQNDQIKGIVSIDTLHEPMKYELTNSHVVKLVPSMVSGVLDKLEKNHINYDVLYLPEPFTLDKIITGIFQFGFLYFVGSFLLRGILPQFRNNNPMNMISGISNTNSYNEIDENDILVNFTNVAGCDEAKYELVEVVEFLKNPDKYEEFGAKIPKGVLLEGPPGTGKTLLAQAVAGEAGVNYLYSSGSQFIEMFVGVGASRVRELFKRAKELSPCVIFLDEVDAIGRQRGAGLAGGNDEREQTLNEILTNMDGFIKNEGIIVIAATNRADILDSALTRPGRFDRKVVVPLPDLQGRRDIIDIHFGTKKMDETFDSDYLDELAKLTGGFSGADIANLANEAAILTVRYNDTGINPGTIYNAFEKITIGLPTAKETRSEEVINLVSAHEIGHALIAYVFKEMFDIQKVTINSNKNGAGGYTLFTPKEKYESFPTKKFLLSNLMISLGGRAAEQVFYKKSNNMNNIESKIFKNISDLDITTGASNDLKQANSIARRYVSLFGMGQNIALYDSNDVSQPFLGKNLATNNDKLSEYSKKEIDNEIEDIVKWAYEQVVNIIDKNEKAFLLLTDLLVSKRNLDAKDFENVIIRI</sequence>
<keyword evidence="3" id="KW-0645">Protease</keyword>
<keyword evidence="10" id="KW-1133">Transmembrane helix</keyword>
<keyword evidence="4" id="KW-0479">Metal-binding</keyword>
<evidence type="ECO:0000256" key="9">
    <source>
        <dbReference type="ARBA" id="ARBA00023049"/>
    </source>
</evidence>
<gene>
    <name evidence="12" type="ORF">FloV-SA2_00444</name>
</gene>
<dbReference type="GO" id="GO:0004222">
    <property type="term" value="F:metalloendopeptidase activity"/>
    <property type="evidence" value="ECO:0007669"/>
    <property type="project" value="InterPro"/>
</dbReference>